<dbReference type="Gene3D" id="2.10.260.10">
    <property type="match status" value="1"/>
</dbReference>
<organism evidence="2 3">
    <name type="scientific">Synoicihabitans lomoniglobus</name>
    <dbReference type="NCBI Taxonomy" id="2909285"/>
    <lineage>
        <taxon>Bacteria</taxon>
        <taxon>Pseudomonadati</taxon>
        <taxon>Verrucomicrobiota</taxon>
        <taxon>Opitutia</taxon>
        <taxon>Opitutales</taxon>
        <taxon>Opitutaceae</taxon>
        <taxon>Synoicihabitans</taxon>
    </lineage>
</organism>
<dbReference type="SUPFAM" id="SSF89447">
    <property type="entry name" value="AbrB/MazE/MraZ-like"/>
    <property type="match status" value="1"/>
</dbReference>
<dbReference type="RefSeq" id="WP_330929643.1">
    <property type="nucleotide sequence ID" value="NZ_CP119075.1"/>
</dbReference>
<evidence type="ECO:0000313" key="3">
    <source>
        <dbReference type="Proteomes" id="UP001218638"/>
    </source>
</evidence>
<reference evidence="2" key="1">
    <citation type="submission" date="2023-03" db="EMBL/GenBank/DDBJ databases">
        <title>Lomoglobus Profundus gen. nov., sp. nov., a novel member of the phylum Verrucomicrobia, isolated from deep-marine sediment of South China Sea.</title>
        <authorList>
            <person name="Ahmad T."/>
            <person name="Ishaq S.E."/>
            <person name="Wang F."/>
        </authorList>
    </citation>
    <scope>NUCLEOTIDE SEQUENCE</scope>
    <source>
        <strain evidence="2">LMO-M01</strain>
    </source>
</reference>
<dbReference type="KEGG" id="slom:PXH66_08520"/>
<dbReference type="AlphaFoldDB" id="A0AAF0CRW6"/>
<evidence type="ECO:0000313" key="2">
    <source>
        <dbReference type="EMBL" id="WED66892.1"/>
    </source>
</evidence>
<dbReference type="InterPro" id="IPR007159">
    <property type="entry name" value="SpoVT-AbrB_dom"/>
</dbReference>
<name>A0AAF0CRW6_9BACT</name>
<sequence length="76" mass="8330">MAYTTKVRKIGNSLGVILPKEALADLQVEEGQALYLTKAADGSLRVTAGDDEFARQMAAGQDLMNRYRNTLKELAK</sequence>
<dbReference type="NCBIfam" id="TIGR02609">
    <property type="entry name" value="doc_partner"/>
    <property type="match status" value="1"/>
</dbReference>
<gene>
    <name evidence="2" type="ORF">PXH66_08520</name>
</gene>
<dbReference type="InterPro" id="IPR037914">
    <property type="entry name" value="SpoVT-AbrB_sf"/>
</dbReference>
<protein>
    <recommendedName>
        <fullName evidence="1">SpoVT-AbrB domain-containing protein</fullName>
    </recommendedName>
</protein>
<dbReference type="GO" id="GO:0003677">
    <property type="term" value="F:DNA binding"/>
    <property type="evidence" value="ECO:0007669"/>
    <property type="project" value="InterPro"/>
</dbReference>
<dbReference type="InterPro" id="IPR013432">
    <property type="entry name" value="Doc_partner"/>
</dbReference>
<evidence type="ECO:0000259" key="1">
    <source>
        <dbReference type="SMART" id="SM00966"/>
    </source>
</evidence>
<dbReference type="Proteomes" id="UP001218638">
    <property type="component" value="Chromosome"/>
</dbReference>
<feature type="domain" description="SpoVT-AbrB" evidence="1">
    <location>
        <begin position="8"/>
        <end position="54"/>
    </location>
</feature>
<keyword evidence="3" id="KW-1185">Reference proteome</keyword>
<dbReference type="Pfam" id="PF04014">
    <property type="entry name" value="MazE_antitoxin"/>
    <property type="match status" value="1"/>
</dbReference>
<dbReference type="EMBL" id="CP119075">
    <property type="protein sequence ID" value="WED66892.1"/>
    <property type="molecule type" value="Genomic_DNA"/>
</dbReference>
<accession>A0AAF0CRW6</accession>
<dbReference type="SMART" id="SM00966">
    <property type="entry name" value="SpoVT_AbrB"/>
    <property type="match status" value="1"/>
</dbReference>
<proteinExistence type="predicted"/>